<dbReference type="SUPFAM" id="SSF52172">
    <property type="entry name" value="CheY-like"/>
    <property type="match status" value="1"/>
</dbReference>
<reference evidence="3 4" key="1">
    <citation type="submission" date="2018-11" db="EMBL/GenBank/DDBJ databases">
        <authorList>
            <person name="Zhou Z."/>
            <person name="Wang G."/>
        </authorList>
    </citation>
    <scope>NUCLEOTIDE SEQUENCE [LARGE SCALE GENOMIC DNA]</scope>
    <source>
        <strain evidence="3 4">KCTC42998</strain>
    </source>
</reference>
<dbReference type="PANTHER" id="PTHR44520">
    <property type="entry name" value="RESPONSE REGULATOR RCP1-RELATED"/>
    <property type="match status" value="1"/>
</dbReference>
<sequence>MASDLSKKKILLAEDDGDDRQFFVDFLGDRTDIELLPSVTTGVEVIDYLSGISWPEALPNIIILDQNMPKMNGIETLRSIKSTTWFSRMEVVIYSTYVGRELIDEGRKLGAVLVKSKPVTKEGYNEMMDEILTVCGSISVG</sequence>
<dbReference type="AlphaFoldDB" id="A0A3P1CL00"/>
<dbReference type="InterPro" id="IPR052893">
    <property type="entry name" value="TCS_response_regulator"/>
</dbReference>
<evidence type="ECO:0000259" key="2">
    <source>
        <dbReference type="PROSITE" id="PS50110"/>
    </source>
</evidence>
<evidence type="ECO:0000313" key="3">
    <source>
        <dbReference type="EMBL" id="RRB13756.1"/>
    </source>
</evidence>
<feature type="modified residue" description="4-aspartylphosphate" evidence="1">
    <location>
        <position position="65"/>
    </location>
</feature>
<dbReference type="Pfam" id="PF00072">
    <property type="entry name" value="Response_reg"/>
    <property type="match status" value="1"/>
</dbReference>
<keyword evidence="4" id="KW-1185">Reference proteome</keyword>
<dbReference type="InterPro" id="IPR011006">
    <property type="entry name" value="CheY-like_superfamily"/>
</dbReference>
<evidence type="ECO:0000256" key="1">
    <source>
        <dbReference type="PROSITE-ProRule" id="PRU00169"/>
    </source>
</evidence>
<feature type="domain" description="Response regulatory" evidence="2">
    <location>
        <begin position="9"/>
        <end position="132"/>
    </location>
</feature>
<dbReference type="PROSITE" id="PS50110">
    <property type="entry name" value="RESPONSE_REGULATORY"/>
    <property type="match status" value="1"/>
</dbReference>
<organism evidence="3 4">
    <name type="scientific">Larkinella knui</name>
    <dbReference type="NCBI Taxonomy" id="2025310"/>
    <lineage>
        <taxon>Bacteria</taxon>
        <taxon>Pseudomonadati</taxon>
        <taxon>Bacteroidota</taxon>
        <taxon>Cytophagia</taxon>
        <taxon>Cytophagales</taxon>
        <taxon>Spirosomataceae</taxon>
        <taxon>Larkinella</taxon>
    </lineage>
</organism>
<dbReference type="Proteomes" id="UP000274271">
    <property type="component" value="Unassembled WGS sequence"/>
</dbReference>
<comment type="caution">
    <text evidence="3">The sequence shown here is derived from an EMBL/GenBank/DDBJ whole genome shotgun (WGS) entry which is preliminary data.</text>
</comment>
<dbReference type="RefSeq" id="WP_124907653.1">
    <property type="nucleotide sequence ID" value="NZ_RQJP01000003.1"/>
</dbReference>
<name>A0A3P1CL00_9BACT</name>
<dbReference type="EMBL" id="RQJP01000003">
    <property type="protein sequence ID" value="RRB13756.1"/>
    <property type="molecule type" value="Genomic_DNA"/>
</dbReference>
<protein>
    <submittedName>
        <fullName evidence="3">Response regulator</fullName>
    </submittedName>
</protein>
<accession>A0A3P1CL00</accession>
<dbReference type="InterPro" id="IPR001789">
    <property type="entry name" value="Sig_transdc_resp-reg_receiver"/>
</dbReference>
<proteinExistence type="predicted"/>
<evidence type="ECO:0000313" key="4">
    <source>
        <dbReference type="Proteomes" id="UP000274271"/>
    </source>
</evidence>
<dbReference type="Gene3D" id="3.40.50.2300">
    <property type="match status" value="1"/>
</dbReference>
<dbReference type="SMART" id="SM00448">
    <property type="entry name" value="REC"/>
    <property type="match status" value="1"/>
</dbReference>
<dbReference type="OrthoDB" id="952767at2"/>
<keyword evidence="1" id="KW-0597">Phosphoprotein</keyword>
<dbReference type="GO" id="GO:0000160">
    <property type="term" value="P:phosphorelay signal transduction system"/>
    <property type="evidence" value="ECO:0007669"/>
    <property type="project" value="InterPro"/>
</dbReference>
<gene>
    <name evidence="3" type="ORF">EHT87_15965</name>
</gene>